<dbReference type="CTD" id="35652"/>
<dbReference type="PROSITE" id="PS50835">
    <property type="entry name" value="IG_LIKE"/>
    <property type="match status" value="10"/>
</dbReference>
<dbReference type="GO" id="GO:0030424">
    <property type="term" value="C:axon"/>
    <property type="evidence" value="ECO:0007669"/>
    <property type="project" value="TreeGrafter"/>
</dbReference>
<feature type="domain" description="Fibronectin type-III" evidence="14">
    <location>
        <begin position="1389"/>
        <end position="1483"/>
    </location>
</feature>
<keyword evidence="2 11" id="KW-0812">Transmembrane</keyword>
<keyword evidence="5" id="KW-0130">Cell adhesion</keyword>
<feature type="domain" description="Fibronectin type-III" evidence="14">
    <location>
        <begin position="1002"/>
        <end position="1102"/>
    </location>
</feature>
<dbReference type="FunFam" id="2.60.40.10:FF:000719">
    <property type="entry name" value="nephrin isoform X1"/>
    <property type="match status" value="1"/>
</dbReference>
<feature type="domain" description="Ig-like" evidence="13">
    <location>
        <begin position="417"/>
        <end position="511"/>
    </location>
</feature>
<evidence type="ECO:0000256" key="4">
    <source>
        <dbReference type="ARBA" id="ARBA00022737"/>
    </source>
</evidence>
<dbReference type="FunFam" id="2.60.40.10:FF:000498">
    <property type="entry name" value="Down syndrome cell adhesion molecule, isoform J"/>
    <property type="match status" value="1"/>
</dbReference>
<feature type="domain" description="Ig-like" evidence="13">
    <location>
        <begin position="27"/>
        <end position="120"/>
    </location>
</feature>
<dbReference type="GO" id="GO:0042802">
    <property type="term" value="F:identical protein binding"/>
    <property type="evidence" value="ECO:0007669"/>
    <property type="project" value="UniProtKB-ARBA"/>
</dbReference>
<dbReference type="CDD" id="cd20956">
    <property type="entry name" value="IgI_4_Dscam"/>
    <property type="match status" value="1"/>
</dbReference>
<dbReference type="SUPFAM" id="SSF48726">
    <property type="entry name" value="Immunoglobulin"/>
    <property type="match status" value="10"/>
</dbReference>
<dbReference type="InterPro" id="IPR003598">
    <property type="entry name" value="Ig_sub2"/>
</dbReference>
<feature type="compositionally biased region" description="Polar residues" evidence="10">
    <location>
        <begin position="1806"/>
        <end position="1816"/>
    </location>
</feature>
<keyword evidence="7 11" id="KW-0472">Membrane</keyword>
<dbReference type="Proteomes" id="UP000301870">
    <property type="component" value="Chromosome 7"/>
</dbReference>
<feature type="domain" description="Ig-like" evidence="13">
    <location>
        <begin position="607"/>
        <end position="698"/>
    </location>
</feature>
<dbReference type="GO" id="GO:0098632">
    <property type="term" value="F:cell-cell adhesion mediator activity"/>
    <property type="evidence" value="ECO:0007669"/>
    <property type="project" value="TreeGrafter"/>
</dbReference>
<evidence type="ECO:0000256" key="3">
    <source>
        <dbReference type="ARBA" id="ARBA00022729"/>
    </source>
</evidence>
<dbReference type="GO" id="GO:0007156">
    <property type="term" value="P:homophilic cell adhesion via plasma membrane adhesion molecules"/>
    <property type="evidence" value="ECO:0007669"/>
    <property type="project" value="TreeGrafter"/>
</dbReference>
<dbReference type="Gene3D" id="2.60.40.10">
    <property type="entry name" value="Immunoglobulins"/>
    <property type="match status" value="16"/>
</dbReference>
<feature type="region of interest" description="Disordered" evidence="10">
    <location>
        <begin position="1867"/>
        <end position="1947"/>
    </location>
</feature>
<feature type="domain" description="Fibronectin type-III" evidence="14">
    <location>
        <begin position="902"/>
        <end position="997"/>
    </location>
</feature>
<reference evidence="16" key="1">
    <citation type="submission" date="2025-08" db="UniProtKB">
        <authorList>
            <consortium name="RefSeq"/>
        </authorList>
    </citation>
    <scope>IDENTIFICATION</scope>
    <source>
        <strain evidence="16">Ishihara</strain>
        <tissue evidence="16">Whole body</tissue>
    </source>
</reference>
<dbReference type="GO" id="GO:0070593">
    <property type="term" value="P:dendrite self-avoidance"/>
    <property type="evidence" value="ECO:0007669"/>
    <property type="project" value="TreeGrafter"/>
</dbReference>
<dbReference type="GO" id="GO:0007411">
    <property type="term" value="P:axon guidance"/>
    <property type="evidence" value="ECO:0007669"/>
    <property type="project" value="TreeGrafter"/>
</dbReference>
<dbReference type="FunFam" id="2.60.40.10:FF:000410">
    <property type="entry name" value="Down syndrome cell adhesion molecule, isoform H"/>
    <property type="match status" value="1"/>
</dbReference>
<dbReference type="InterPro" id="IPR056754">
    <property type="entry name" value="DSCAM/DSCAML_C"/>
</dbReference>
<dbReference type="Pfam" id="PF25059">
    <property type="entry name" value="FN3_DSCAM-DSCAML_C"/>
    <property type="match status" value="1"/>
</dbReference>
<sequence length="1980" mass="216238">MSFIGFTALVALAAIGSVLCEDETIGPIFMKEPANRVDFSNTTGATVECAARGSPSPDIIWVRSDGTAVGDVPGLRQVQANGNLLFPPFRAEDYRQEVHAQVYACLARNSVGTIHSRDVNVRAVVAQHYDTDVNKEYVILGNSIVLKCQVPSFVADFIEVLSWHTDDNEDFLPGDNYEGKYLVLPSGELHIRDVGPEDGYKSYQCRTKHRLTGETRLSATKGRLVITEPVGRVPPKFTTGDKSRAFDANGGDSVTLLCPAQAYPAPAFRWYKFVEGTARKQPVTLDDRVKQVSGTLIIKEAKVEDSGKYLCVVNNSVGGESVETVLTVTAPLKATVEPATQTVDFGRPAVFTCRYEGNPVKTITWLKDGKDMKHHDATLRIESVKKEDKGMYQCFIRNDQESAGASAELKLGGRFEPPLIRHSFGEQTFRSGPSLRLKCVASGNPTPDIVWLLDGEKLTSGERLQIGQFVTADGNVESHLNISSVHTNDGGLYTCIASSKVGSASHAARVNVYGLPYVRPMKKRPVVAGDNLIVHCPVAGYPIDSIVWERDNRVLPINRKQKVFPNGTLVIENVERMSDEATYTCVAKNSQGYTAKGTLEVQVMVVPQVTPFDFGEEILNAGDTVSLTCTVGKGDLPLKIHWQLNDKILNSGNGILINRNGKRISILSIENVQHEHIGNYTCIAENEAGRSSHTAVLNVNVPPRWIIEPTDKAFAQGSDAKVECKADGFPKPQVTWKRAEGDTPGDYKDLKPNNPNVKVEDGTLTIANIQKTNEGYYLCEAVNGIGSGLSAVILISVQAPPQFEIKMRNQTARRSEPAVLQCQAKGEKPIGIIWNMNNKRLEPKSDPRYTIREEILPGGVVSDLSIRRTERSDSALFTCVATNAFGSDDTSINMIIQEVPEAPYGLKVLDKSGRTVQLSWAAPYDGNSPIKKFLIEYKRAKGNWEKDIDRVLVPGDTTEAGVFSLRPATAYHIRIVAENELGTSEPSETVTIITAEEAPTGPPQDCKVDAVDKHTLRVTWKPPPPQDWNGDLQGYYVGYKLASSNKSFVFETVDISKESGKEHHLDILNLKTYTQYAIVVQAFNKMGSGPVSGEVRAYTAEGAPSAPPQDVLCTTLTAQTIRVSWVSPPLAAANGLIKAYKVIYGPSETWYDEKSKDTKITASSETILHGLKKFTNYSMEVLATTNGGDGVRSAPIHCQTEQDVPEAPRAVKALVMGQDSILVSWRPPAQPNGVVTHYNVYTQAQNAEPHPNKVPASQTSYSATELKAGRYDFWVTASTIIGEGQPSATASCSPSDKVPAKIASFDESFTATYKEDVKLPCLAVGVPPPNILWKVKGHPLEASERVRQLPEGSLQIAGVAREDAGEYSCHVDNQFGTDTVTHTLSVLAPPFPPQLSIASSSVSSLTLRLKPSVEVDQSPAAGYTIHYKQEFGDWETVQIPSTTDTYTLENLFCGSRYQLYVTAYNGIGTGEASDVVIARTRGSKPPVPRAADFIEVGSSSVTLHLKQWLDGGCPMSHFVVENKKKGAAEWNQISNAVKPGGNFVVLDLEPATWYVLRITAHNNAGFNVAEYEFATLTMTGGTIAPLPGNIGTDKELPPWVKAWLEPEVLVPILATIVVFIVGVVVICLTLARRNTPHRLRGQKDMYYDAVYNASQAALGGGGGTLDKRGGLRDELGYIAPPNRKLPPVPGSNYNTCDRVKRQAVIMGAHSTWDPRRHHYERVRRPRLRRAGSGDTASTGMEDEICPYATFHLLGFREEMDPSKALAFPHHHPAHAGTLAHPHPHHPAHSRAGSQSMPRANSRYARKNSQGGQSAIYSTAPEYDDPATCAEEDQYRARYSRPMYACGPEYDEPACCAPEDEQYTGAYGTPYSDHYGSRPSIAYVSGTRKCGGSPEPPPPPPRNANNDNNCSSSFNESKDSNEISEAECDQPRNYPVRAHTAKDGLHSEEMRKLIDRPEATTPIPQQAVHGRGLTAYDTVAV</sequence>
<dbReference type="PANTHER" id="PTHR10075">
    <property type="entry name" value="BASIGIN RELATED"/>
    <property type="match status" value="1"/>
</dbReference>
<dbReference type="FunFam" id="2.60.40.10:FF:000302">
    <property type="entry name" value="Down syndrome cell adhesion molecule, isoform D"/>
    <property type="match status" value="1"/>
</dbReference>
<evidence type="ECO:0000256" key="10">
    <source>
        <dbReference type="SAM" id="MobiDB-lite"/>
    </source>
</evidence>
<dbReference type="Pfam" id="PF07679">
    <property type="entry name" value="I-set"/>
    <property type="match status" value="4"/>
</dbReference>
<feature type="domain" description="Ig-like" evidence="13">
    <location>
        <begin position="516"/>
        <end position="600"/>
    </location>
</feature>
<dbReference type="CDD" id="cd00096">
    <property type="entry name" value="Ig"/>
    <property type="match status" value="1"/>
</dbReference>
<feature type="domain" description="Fibronectin type-III" evidence="14">
    <location>
        <begin position="1207"/>
        <end position="1297"/>
    </location>
</feature>
<dbReference type="FunFam" id="2.60.40.10:FF:000017">
    <property type="entry name" value="Down syndrome cell adhesion molecule b"/>
    <property type="match status" value="2"/>
</dbReference>
<dbReference type="Pfam" id="PF00041">
    <property type="entry name" value="fn3"/>
    <property type="match status" value="5"/>
</dbReference>
<dbReference type="InterPro" id="IPR007110">
    <property type="entry name" value="Ig-like_dom"/>
</dbReference>
<dbReference type="RefSeq" id="XP_022815113.1">
    <property type="nucleotide sequence ID" value="XM_022959345.1"/>
</dbReference>
<dbReference type="InterPro" id="IPR036179">
    <property type="entry name" value="Ig-like_dom_sf"/>
</dbReference>
<keyword evidence="6 11" id="KW-1133">Transmembrane helix</keyword>
<dbReference type="CDD" id="cd20953">
    <property type="entry name" value="IgI_2_Dscam"/>
    <property type="match status" value="1"/>
</dbReference>
<proteinExistence type="predicted"/>
<dbReference type="FunFam" id="2.60.40.10:FF:000310">
    <property type="entry name" value="Down syndrome cell adhesion molecule, isoform D"/>
    <property type="match status" value="1"/>
</dbReference>
<keyword evidence="3 12" id="KW-0732">Signal</keyword>
<dbReference type="SUPFAM" id="SSF49265">
    <property type="entry name" value="Fibronectin type III"/>
    <property type="match status" value="3"/>
</dbReference>
<organism evidence="15 16">
    <name type="scientific">Spodoptera litura</name>
    <name type="common">Asian cotton leafworm</name>
    <dbReference type="NCBI Taxonomy" id="69820"/>
    <lineage>
        <taxon>Eukaryota</taxon>
        <taxon>Metazoa</taxon>
        <taxon>Ecdysozoa</taxon>
        <taxon>Arthropoda</taxon>
        <taxon>Hexapoda</taxon>
        <taxon>Insecta</taxon>
        <taxon>Pterygota</taxon>
        <taxon>Neoptera</taxon>
        <taxon>Endopterygota</taxon>
        <taxon>Lepidoptera</taxon>
        <taxon>Glossata</taxon>
        <taxon>Ditrysia</taxon>
        <taxon>Noctuoidea</taxon>
        <taxon>Noctuidae</taxon>
        <taxon>Amphipyrinae</taxon>
        <taxon>Spodoptera</taxon>
    </lineage>
</organism>
<feature type="domain" description="Ig-like" evidence="13">
    <location>
        <begin position="1299"/>
        <end position="1385"/>
    </location>
</feature>
<dbReference type="SMART" id="SM00409">
    <property type="entry name" value="IG"/>
    <property type="match status" value="9"/>
</dbReference>
<evidence type="ECO:0000256" key="5">
    <source>
        <dbReference type="ARBA" id="ARBA00022889"/>
    </source>
</evidence>
<feature type="domain" description="Ig-like" evidence="13">
    <location>
        <begin position="141"/>
        <end position="218"/>
    </location>
</feature>
<evidence type="ECO:0000256" key="2">
    <source>
        <dbReference type="ARBA" id="ARBA00022692"/>
    </source>
</evidence>
<feature type="region of interest" description="Disordered" evidence="10">
    <location>
        <begin position="1766"/>
        <end position="1827"/>
    </location>
</feature>
<comment type="subcellular location">
    <subcellularLocation>
        <location evidence="1">Membrane</location>
        <topology evidence="1">Single-pass membrane protein</topology>
    </subcellularLocation>
</comment>
<evidence type="ECO:0000256" key="9">
    <source>
        <dbReference type="ARBA" id="ARBA00023319"/>
    </source>
</evidence>
<evidence type="ECO:0000256" key="12">
    <source>
        <dbReference type="SAM" id="SignalP"/>
    </source>
</evidence>
<dbReference type="InterPro" id="IPR013098">
    <property type="entry name" value="Ig_I-set"/>
</dbReference>
<accession>A0A9J7IHY5</accession>
<dbReference type="GeneID" id="111348630"/>
<feature type="domain" description="Ig-like" evidence="13">
    <location>
        <begin position="235"/>
        <end position="327"/>
    </location>
</feature>
<evidence type="ECO:0000256" key="1">
    <source>
        <dbReference type="ARBA" id="ARBA00004167"/>
    </source>
</evidence>
<dbReference type="FunFam" id="2.60.40.10:FF:000311">
    <property type="entry name" value="Down syndrome cell adhesion molecule, isoform D"/>
    <property type="match status" value="1"/>
</dbReference>
<feature type="chain" id="PRO_5039955299" evidence="12">
    <location>
        <begin position="21"/>
        <end position="1980"/>
    </location>
</feature>
<dbReference type="FunFam" id="2.60.40.10:FF:000230">
    <property type="entry name" value="Down syndrome cell adhesion molecule, isoform D"/>
    <property type="match status" value="1"/>
</dbReference>
<evidence type="ECO:0000256" key="7">
    <source>
        <dbReference type="ARBA" id="ARBA00023136"/>
    </source>
</evidence>
<evidence type="ECO:0000256" key="8">
    <source>
        <dbReference type="ARBA" id="ARBA00023157"/>
    </source>
</evidence>
<feature type="domain" description="Ig-like" evidence="13">
    <location>
        <begin position="801"/>
        <end position="893"/>
    </location>
</feature>
<dbReference type="SMART" id="SM00408">
    <property type="entry name" value="IGc2"/>
    <property type="match status" value="9"/>
</dbReference>
<feature type="compositionally biased region" description="Low complexity" evidence="10">
    <location>
        <begin position="1902"/>
        <end position="1914"/>
    </location>
</feature>
<dbReference type="InterPro" id="IPR036116">
    <property type="entry name" value="FN3_sf"/>
</dbReference>
<evidence type="ECO:0000256" key="6">
    <source>
        <dbReference type="ARBA" id="ARBA00022989"/>
    </source>
</evidence>
<dbReference type="InterPro" id="IPR003599">
    <property type="entry name" value="Ig_sub"/>
</dbReference>
<protein>
    <submittedName>
        <fullName evidence="16">Down syndrome cell adhesion molecule-like protein Dscam2 isoform X30</fullName>
    </submittedName>
</protein>
<feature type="domain" description="Fibronectin type-III" evidence="14">
    <location>
        <begin position="1107"/>
        <end position="1203"/>
    </location>
</feature>
<dbReference type="Pfam" id="PF12355">
    <property type="entry name" value="Dscam_C"/>
    <property type="match status" value="1"/>
</dbReference>
<dbReference type="PANTHER" id="PTHR10075:SF53">
    <property type="entry name" value="DOWN SYNDROME CELL ADHESION MOLECULE 1, ISOFORM BQ"/>
    <property type="match status" value="1"/>
</dbReference>
<feature type="domain" description="Ig-like" evidence="13">
    <location>
        <begin position="703"/>
        <end position="796"/>
    </location>
</feature>
<evidence type="ECO:0000259" key="14">
    <source>
        <dbReference type="PROSITE" id="PS50853"/>
    </source>
</evidence>
<keyword evidence="9" id="KW-0393">Immunoglobulin domain</keyword>
<gene>
    <name evidence="16" type="primary">LOC111348630</name>
</gene>
<dbReference type="PROSITE" id="PS50853">
    <property type="entry name" value="FN3"/>
    <property type="match status" value="6"/>
</dbReference>
<feature type="domain" description="Ig-like" evidence="13">
    <location>
        <begin position="331"/>
        <end position="410"/>
    </location>
</feature>
<evidence type="ECO:0000259" key="13">
    <source>
        <dbReference type="PROSITE" id="PS50835"/>
    </source>
</evidence>
<dbReference type="FunFam" id="2.60.40.10:FF:000324">
    <property type="entry name" value="Down syndrome cell adhesion molecule, isoform D"/>
    <property type="match status" value="1"/>
</dbReference>
<keyword evidence="8" id="KW-1015">Disulfide bond</keyword>
<evidence type="ECO:0000313" key="15">
    <source>
        <dbReference type="Proteomes" id="UP000301870"/>
    </source>
</evidence>
<feature type="signal peptide" evidence="12">
    <location>
        <begin position="1"/>
        <end position="20"/>
    </location>
</feature>
<name>A0A9J7IHY5_SPOLT</name>
<dbReference type="SMART" id="SM00060">
    <property type="entry name" value="FN3"/>
    <property type="match status" value="6"/>
</dbReference>
<dbReference type="InterPro" id="IPR003961">
    <property type="entry name" value="FN3_dom"/>
</dbReference>
<evidence type="ECO:0000256" key="11">
    <source>
        <dbReference type="SAM" id="Phobius"/>
    </source>
</evidence>
<feature type="transmembrane region" description="Helical" evidence="11">
    <location>
        <begin position="1608"/>
        <end position="1631"/>
    </location>
</feature>
<keyword evidence="4" id="KW-0677">Repeat</keyword>
<dbReference type="Pfam" id="PF13927">
    <property type="entry name" value="Ig_3"/>
    <property type="match status" value="4"/>
</dbReference>
<dbReference type="FunFam" id="2.60.40.10:FF:000308">
    <property type="entry name" value="Down syndrome cell adhesion molecule, isoform D"/>
    <property type="match status" value="1"/>
</dbReference>
<dbReference type="InterPro" id="IPR021012">
    <property type="entry name" value="Dscam1_C"/>
</dbReference>
<dbReference type="CDD" id="cd20958">
    <property type="entry name" value="IgI_5_Dscam"/>
    <property type="match status" value="1"/>
</dbReference>
<keyword evidence="15" id="KW-1185">Reference proteome</keyword>
<feature type="domain" description="Fibronectin type-III" evidence="14">
    <location>
        <begin position="1487"/>
        <end position="1582"/>
    </location>
</feature>
<dbReference type="CDD" id="cd00063">
    <property type="entry name" value="FN3"/>
    <property type="match status" value="6"/>
</dbReference>
<evidence type="ECO:0000313" key="16">
    <source>
        <dbReference type="RefSeq" id="XP_022815113.1"/>
    </source>
</evidence>
<dbReference type="GO" id="GO:0005886">
    <property type="term" value="C:plasma membrane"/>
    <property type="evidence" value="ECO:0007669"/>
    <property type="project" value="TreeGrafter"/>
</dbReference>
<dbReference type="InterPro" id="IPR013783">
    <property type="entry name" value="Ig-like_fold"/>
</dbReference>
<dbReference type="FunFam" id="2.60.40.10:FF:000394">
    <property type="entry name" value="Down syndrome cell adhesion molecule, isoform J"/>
    <property type="match status" value="1"/>
</dbReference>
<dbReference type="FunFam" id="2.60.40.10:FF:000093">
    <property type="entry name" value="Down syndrome cell adhesion molecule, isoform B"/>
    <property type="match status" value="1"/>
</dbReference>